<name>A0A382ETN8_9ZZZZ</name>
<dbReference type="EMBL" id="UINC01046265">
    <property type="protein sequence ID" value="SVB54048.1"/>
    <property type="molecule type" value="Genomic_DNA"/>
</dbReference>
<organism evidence="1">
    <name type="scientific">marine metagenome</name>
    <dbReference type="NCBI Taxonomy" id="408172"/>
    <lineage>
        <taxon>unclassified sequences</taxon>
        <taxon>metagenomes</taxon>
        <taxon>ecological metagenomes</taxon>
    </lineage>
</organism>
<sequence length="36" mass="4275">ELVEDMTNDRLPRHMEQWFRPGMRMRPEACPESGDG</sequence>
<proteinExistence type="predicted"/>
<feature type="non-terminal residue" evidence="1">
    <location>
        <position position="1"/>
    </location>
</feature>
<dbReference type="AlphaFoldDB" id="A0A382ETN8"/>
<protein>
    <submittedName>
        <fullName evidence="1">Uncharacterized protein</fullName>
    </submittedName>
</protein>
<gene>
    <name evidence="1" type="ORF">METZ01_LOCUS206902</name>
</gene>
<evidence type="ECO:0000313" key="1">
    <source>
        <dbReference type="EMBL" id="SVB54048.1"/>
    </source>
</evidence>
<reference evidence="1" key="1">
    <citation type="submission" date="2018-05" db="EMBL/GenBank/DDBJ databases">
        <authorList>
            <person name="Lanie J.A."/>
            <person name="Ng W.-L."/>
            <person name="Kazmierczak K.M."/>
            <person name="Andrzejewski T.M."/>
            <person name="Davidsen T.M."/>
            <person name="Wayne K.J."/>
            <person name="Tettelin H."/>
            <person name="Glass J.I."/>
            <person name="Rusch D."/>
            <person name="Podicherti R."/>
            <person name="Tsui H.-C.T."/>
            <person name="Winkler M.E."/>
        </authorList>
    </citation>
    <scope>NUCLEOTIDE SEQUENCE</scope>
</reference>
<accession>A0A382ETN8</accession>